<reference evidence="10" key="1">
    <citation type="submission" date="2016-10" db="EMBL/GenBank/DDBJ databases">
        <authorList>
            <person name="Varghese N."/>
            <person name="Submissions S."/>
        </authorList>
    </citation>
    <scope>NUCLEOTIDE SEQUENCE [LARGE SCALE GENOMIC DNA]</scope>
    <source>
        <strain evidence="10">CGMCC 1.10789</strain>
    </source>
</reference>
<keyword evidence="7" id="KW-0813">Transport</keyword>
<dbReference type="NCBIfam" id="TIGR00786">
    <property type="entry name" value="dctM"/>
    <property type="match status" value="1"/>
</dbReference>
<dbReference type="GO" id="GO:0022857">
    <property type="term" value="F:transmembrane transporter activity"/>
    <property type="evidence" value="ECO:0007669"/>
    <property type="project" value="UniProtKB-UniRule"/>
</dbReference>
<feature type="transmembrane region" description="Helical" evidence="7">
    <location>
        <begin position="280"/>
        <end position="300"/>
    </location>
</feature>
<dbReference type="Pfam" id="PF06808">
    <property type="entry name" value="DctM"/>
    <property type="match status" value="1"/>
</dbReference>
<keyword evidence="10" id="KW-1185">Reference proteome</keyword>
<dbReference type="PIRSF" id="PIRSF006066">
    <property type="entry name" value="HI0050"/>
    <property type="match status" value="1"/>
</dbReference>
<feature type="transmembrane region" description="Helical" evidence="7">
    <location>
        <begin position="222"/>
        <end position="243"/>
    </location>
</feature>
<protein>
    <recommendedName>
        <fullName evidence="7">TRAP transporter large permease protein</fullName>
    </recommendedName>
</protein>
<keyword evidence="2" id="KW-1003">Cell membrane</keyword>
<keyword evidence="5 7" id="KW-1133">Transmembrane helix</keyword>
<evidence type="ECO:0000256" key="1">
    <source>
        <dbReference type="ARBA" id="ARBA00004429"/>
    </source>
</evidence>
<comment type="function">
    <text evidence="7">Part of the tripartite ATP-independent periplasmic (TRAP) transport system.</text>
</comment>
<keyword evidence="4 7" id="KW-0812">Transmembrane</keyword>
<evidence type="ECO:0000256" key="2">
    <source>
        <dbReference type="ARBA" id="ARBA00022475"/>
    </source>
</evidence>
<evidence type="ECO:0000256" key="3">
    <source>
        <dbReference type="ARBA" id="ARBA00022519"/>
    </source>
</evidence>
<gene>
    <name evidence="9" type="ORF">SAMN05216257_103407</name>
</gene>
<feature type="transmembrane region" description="Helical" evidence="7">
    <location>
        <begin position="306"/>
        <end position="326"/>
    </location>
</feature>
<evidence type="ECO:0000259" key="8">
    <source>
        <dbReference type="Pfam" id="PF06808"/>
    </source>
</evidence>
<dbReference type="AlphaFoldDB" id="A0A1G9DA20"/>
<evidence type="ECO:0000256" key="4">
    <source>
        <dbReference type="ARBA" id="ARBA00022692"/>
    </source>
</evidence>
<evidence type="ECO:0000256" key="5">
    <source>
        <dbReference type="ARBA" id="ARBA00022989"/>
    </source>
</evidence>
<keyword evidence="6 7" id="KW-0472">Membrane</keyword>
<dbReference type="Proteomes" id="UP000199328">
    <property type="component" value="Unassembled WGS sequence"/>
</dbReference>
<comment type="similarity">
    <text evidence="7">Belongs to the TRAP transporter large permease family.</text>
</comment>
<feature type="domain" description="TRAP C4-dicarboxylate transport system permease DctM subunit" evidence="8">
    <location>
        <begin position="11"/>
        <end position="424"/>
    </location>
</feature>
<feature type="transmembrane region" description="Helical" evidence="7">
    <location>
        <begin position="176"/>
        <end position="201"/>
    </location>
</feature>
<comment type="subcellular location">
    <subcellularLocation>
        <location evidence="1 7">Cell inner membrane</location>
        <topology evidence="1 7">Multi-pass membrane protein</topology>
    </subcellularLocation>
</comment>
<feature type="transmembrane region" description="Helical" evidence="7">
    <location>
        <begin position="6"/>
        <end position="36"/>
    </location>
</feature>
<feature type="transmembrane region" description="Helical" evidence="7">
    <location>
        <begin position="249"/>
        <end position="268"/>
    </location>
</feature>
<dbReference type="GO" id="GO:0005886">
    <property type="term" value="C:plasma membrane"/>
    <property type="evidence" value="ECO:0007669"/>
    <property type="project" value="UniProtKB-SubCell"/>
</dbReference>
<sequence length="437" mass="46036">MTDPFTLSMLLIVALALSGLSVGIAMMCGSFLYLILMDMRFPRGFDPSITTEQLLQGLYNGYTLLAIPLFILAADIMNVGSLADRLLRFCQALVGRFRGGLGHVNVVSSVIFSGMSGSAVADAVGMGKIVINLMTRDGRYTPAYAAAITAATATVGPIIPPSIPMVLYALVSDQSIGYLFAAGLLPGLLMAAMMALTNFLIARRRGFPVDEAVPLRELPRATFEAFPALMLPVILLGGIYGGVMTPTEAAAVAAAYALTISVVFYRSVSFDAFWAALKAGSRSTGAIGVLIAGSITFNYVITREDIPNALAGFLAGFDLGPTGFLIPVNLLLLALGCVLEGGAIILIVLPILLPTAQALGVDLVHFGVITVVNAMIGLVTPPYGLLLFITANITNQPVGRIIAEIWPFILALFAALAAITFLPDFVLWLPRLLGYTG</sequence>
<dbReference type="EMBL" id="FNFV01000003">
    <property type="protein sequence ID" value="SDK60748.1"/>
    <property type="molecule type" value="Genomic_DNA"/>
</dbReference>
<proteinExistence type="inferred from homology"/>
<comment type="subunit">
    <text evidence="7">The complex comprises the extracytoplasmic solute receptor protein and the two transmembrane proteins.</text>
</comment>
<feature type="transmembrane region" description="Helical" evidence="7">
    <location>
        <begin position="57"/>
        <end position="77"/>
    </location>
</feature>
<evidence type="ECO:0000256" key="7">
    <source>
        <dbReference type="RuleBase" id="RU369079"/>
    </source>
</evidence>
<dbReference type="RefSeq" id="WP_092500158.1">
    <property type="nucleotide sequence ID" value="NZ_FNFV01000003.1"/>
</dbReference>
<organism evidence="9 10">
    <name type="scientific">Meinhardsimonia xiamenensis</name>
    <dbReference type="NCBI Taxonomy" id="990712"/>
    <lineage>
        <taxon>Bacteria</taxon>
        <taxon>Pseudomonadati</taxon>
        <taxon>Pseudomonadota</taxon>
        <taxon>Alphaproteobacteria</taxon>
        <taxon>Rhodobacterales</taxon>
        <taxon>Paracoccaceae</taxon>
        <taxon>Meinhardsimonia</taxon>
    </lineage>
</organism>
<dbReference type="InterPro" id="IPR004681">
    <property type="entry name" value="TRAP_DctM"/>
</dbReference>
<dbReference type="STRING" id="990712.SAMN05216257_103407"/>
<feature type="transmembrane region" description="Helical" evidence="7">
    <location>
        <begin position="106"/>
        <end position="131"/>
    </location>
</feature>
<dbReference type="OrthoDB" id="9790209at2"/>
<evidence type="ECO:0000313" key="10">
    <source>
        <dbReference type="Proteomes" id="UP000199328"/>
    </source>
</evidence>
<name>A0A1G9DA20_9RHOB</name>
<evidence type="ECO:0000313" key="9">
    <source>
        <dbReference type="EMBL" id="SDK60748.1"/>
    </source>
</evidence>
<feature type="transmembrane region" description="Helical" evidence="7">
    <location>
        <begin position="143"/>
        <end position="170"/>
    </location>
</feature>
<dbReference type="InterPro" id="IPR010656">
    <property type="entry name" value="DctM"/>
</dbReference>
<dbReference type="PANTHER" id="PTHR33362">
    <property type="entry name" value="SIALIC ACID TRAP TRANSPORTER PERMEASE PROTEIN SIAT-RELATED"/>
    <property type="match status" value="1"/>
</dbReference>
<feature type="transmembrane region" description="Helical" evidence="7">
    <location>
        <begin position="365"/>
        <end position="389"/>
    </location>
</feature>
<keyword evidence="3 7" id="KW-0997">Cell inner membrane</keyword>
<feature type="transmembrane region" description="Helical" evidence="7">
    <location>
        <begin position="401"/>
        <end position="422"/>
    </location>
</feature>
<evidence type="ECO:0000256" key="6">
    <source>
        <dbReference type="ARBA" id="ARBA00023136"/>
    </source>
</evidence>
<accession>A0A1G9DA20</accession>
<feature type="transmembrane region" description="Helical" evidence="7">
    <location>
        <begin position="331"/>
        <end position="353"/>
    </location>
</feature>